<comment type="caution">
    <text evidence="1">The sequence shown here is derived from an EMBL/GenBank/DDBJ whole genome shotgun (WGS) entry which is preliminary data.</text>
</comment>
<evidence type="ECO:0000313" key="1">
    <source>
        <dbReference type="EMBL" id="KWS03437.1"/>
    </source>
</evidence>
<gene>
    <name evidence="1" type="ORF">AZ78_0984</name>
</gene>
<dbReference type="EMBL" id="JAJA02000001">
    <property type="protein sequence ID" value="KWS03437.1"/>
    <property type="molecule type" value="Genomic_DNA"/>
</dbReference>
<accession>A0A108U6G7</accession>
<organism evidence="1 2">
    <name type="scientific">Lysobacter capsici AZ78</name>
    <dbReference type="NCBI Taxonomy" id="1444315"/>
    <lineage>
        <taxon>Bacteria</taxon>
        <taxon>Pseudomonadati</taxon>
        <taxon>Pseudomonadota</taxon>
        <taxon>Gammaproteobacteria</taxon>
        <taxon>Lysobacterales</taxon>
        <taxon>Lysobacteraceae</taxon>
        <taxon>Lysobacter</taxon>
    </lineage>
</organism>
<reference evidence="1 2" key="1">
    <citation type="journal article" date="2014" name="Genome Announc.">
        <title>Draft Genome Sequence of Lysobacter capsici AZ78, a Bacterium Antagonistic to Plant-Pathogenic Oomycetes.</title>
        <authorList>
            <person name="Puopolo G."/>
            <person name="Sonego P."/>
            <person name="Engelen K."/>
            <person name="Pertot I."/>
        </authorList>
    </citation>
    <scope>NUCLEOTIDE SEQUENCE [LARGE SCALE GENOMIC DNA]</scope>
    <source>
        <strain evidence="1 2">AZ78</strain>
    </source>
</reference>
<dbReference type="AlphaFoldDB" id="A0A108U6G7"/>
<evidence type="ECO:0000313" key="2">
    <source>
        <dbReference type="Proteomes" id="UP000023435"/>
    </source>
</evidence>
<keyword evidence="2" id="KW-1185">Reference proteome</keyword>
<proteinExistence type="predicted"/>
<dbReference type="Proteomes" id="UP000023435">
    <property type="component" value="Unassembled WGS sequence"/>
</dbReference>
<sequence length="67" mass="6802">MLAVVRVASGHDSLRHSIAVGRSTSGAERVVVEAVQACREAAMMFPFPPDAVTAVFAGTVGTSANSG</sequence>
<name>A0A108U6G7_9GAMM</name>
<protein>
    <submittedName>
        <fullName evidence="1">Uncharacterized protein</fullName>
    </submittedName>
</protein>